<dbReference type="EMBL" id="CWJI01000001">
    <property type="protein sequence ID" value="CRY54156.1"/>
    <property type="molecule type" value="Genomic_DNA"/>
</dbReference>
<evidence type="ECO:0000256" key="3">
    <source>
        <dbReference type="ARBA" id="ARBA00023163"/>
    </source>
</evidence>
<dbReference type="PANTHER" id="PTHR30146">
    <property type="entry name" value="LACI-RELATED TRANSCRIPTIONAL REPRESSOR"/>
    <property type="match status" value="1"/>
</dbReference>
<organism evidence="5 6">
    <name type="scientific">Yersinia intermedia</name>
    <dbReference type="NCBI Taxonomy" id="631"/>
    <lineage>
        <taxon>Bacteria</taxon>
        <taxon>Pseudomonadati</taxon>
        <taxon>Pseudomonadota</taxon>
        <taxon>Gammaproteobacteria</taxon>
        <taxon>Enterobacterales</taxon>
        <taxon>Yersiniaceae</taxon>
        <taxon>Yersinia</taxon>
    </lineage>
</organism>
<dbReference type="InterPro" id="IPR000843">
    <property type="entry name" value="HTH_LacI"/>
</dbReference>
<evidence type="ECO:0000313" key="5">
    <source>
        <dbReference type="EMBL" id="CRY54156.1"/>
    </source>
</evidence>
<dbReference type="GO" id="GO:0000976">
    <property type="term" value="F:transcription cis-regulatory region binding"/>
    <property type="evidence" value="ECO:0007669"/>
    <property type="project" value="TreeGrafter"/>
</dbReference>
<dbReference type="PANTHER" id="PTHR30146:SF67">
    <property type="entry name" value="HTH-TYPE TRANSCRIPTIONAL REGULATOR ASCG"/>
    <property type="match status" value="1"/>
</dbReference>
<evidence type="ECO:0000259" key="4">
    <source>
        <dbReference type="PROSITE" id="PS50932"/>
    </source>
</evidence>
<protein>
    <submittedName>
        <fullName evidence="5">LacI family transcriptional regulatory protein</fullName>
    </submittedName>
</protein>
<dbReference type="RefSeq" id="WP_053009065.1">
    <property type="nucleotide sequence ID" value="NZ_CWJI01000001.1"/>
</dbReference>
<keyword evidence="3" id="KW-0804">Transcription</keyword>
<evidence type="ECO:0000256" key="1">
    <source>
        <dbReference type="ARBA" id="ARBA00023015"/>
    </source>
</evidence>
<dbReference type="Gene3D" id="1.10.260.40">
    <property type="entry name" value="lambda repressor-like DNA-binding domains"/>
    <property type="match status" value="1"/>
</dbReference>
<dbReference type="SMART" id="SM00354">
    <property type="entry name" value="HTH_LACI"/>
    <property type="match status" value="1"/>
</dbReference>
<dbReference type="InterPro" id="IPR010982">
    <property type="entry name" value="Lambda_DNA-bd_dom_sf"/>
</dbReference>
<dbReference type="Pfam" id="PF00356">
    <property type="entry name" value="LacI"/>
    <property type="match status" value="1"/>
</dbReference>
<dbReference type="AlphaFoldDB" id="A0A0H5MAQ2"/>
<dbReference type="Pfam" id="PF13377">
    <property type="entry name" value="Peripla_BP_3"/>
    <property type="match status" value="1"/>
</dbReference>
<keyword evidence="2" id="KW-0238">DNA-binding</keyword>
<evidence type="ECO:0000256" key="2">
    <source>
        <dbReference type="ARBA" id="ARBA00023125"/>
    </source>
</evidence>
<dbReference type="GO" id="GO:0003700">
    <property type="term" value="F:DNA-binding transcription factor activity"/>
    <property type="evidence" value="ECO:0007669"/>
    <property type="project" value="TreeGrafter"/>
</dbReference>
<evidence type="ECO:0000313" key="6">
    <source>
        <dbReference type="Proteomes" id="UP000043316"/>
    </source>
</evidence>
<keyword evidence="1" id="KW-0805">Transcription regulation</keyword>
<dbReference type="InterPro" id="IPR046335">
    <property type="entry name" value="LacI/GalR-like_sensor"/>
</dbReference>
<sequence length="315" mass="34247">MSTINDVSRLANVSKATVSRVLSGSRGVKEESRLAVMKAVEVLNYKPNVIAQFLTAQSTGCVGVICATEHIQQTTSYLFALEKQFSQHQKHLLLRFADNSVGVANAVTELANGLCDAIIIIGARFPLPAPDEKTIMIDCLESSTPNSILFDHSFAAETACHYLVSQGRRHIALLNHASGTVAEQTLLGYQRALENYLIPYNRNLVMGSVNASSEALQTLLNNGAQFNALLVMDEIEAQKAIALLHLFKRTVPDKVMVFSLDGSVQLPGVPAVPAIEYSLETLARRVVDLIDSRAGNHMNPQVFRGNLVVPHGLTE</sequence>
<dbReference type="SUPFAM" id="SSF53822">
    <property type="entry name" value="Periplasmic binding protein-like I"/>
    <property type="match status" value="1"/>
</dbReference>
<dbReference type="Gene3D" id="3.40.50.2300">
    <property type="match status" value="2"/>
</dbReference>
<accession>A0A0H5MAQ2</accession>
<dbReference type="SUPFAM" id="SSF47413">
    <property type="entry name" value="lambda repressor-like DNA-binding domains"/>
    <property type="match status" value="1"/>
</dbReference>
<gene>
    <name evidence="5" type="primary">ascG_1</name>
    <name evidence="5" type="ORF">ERS008476_01069</name>
</gene>
<name>A0A0H5MAQ2_YERIN</name>
<dbReference type="PROSITE" id="PS50932">
    <property type="entry name" value="HTH_LACI_2"/>
    <property type="match status" value="1"/>
</dbReference>
<feature type="domain" description="HTH lacI-type" evidence="4">
    <location>
        <begin position="2"/>
        <end position="56"/>
    </location>
</feature>
<dbReference type="InterPro" id="IPR028082">
    <property type="entry name" value="Peripla_BP_I"/>
</dbReference>
<dbReference type="Proteomes" id="UP000043316">
    <property type="component" value="Unassembled WGS sequence"/>
</dbReference>
<dbReference type="CDD" id="cd01392">
    <property type="entry name" value="HTH_LacI"/>
    <property type="match status" value="1"/>
</dbReference>
<proteinExistence type="predicted"/>
<reference evidence="6" key="1">
    <citation type="submission" date="2015-03" db="EMBL/GenBank/DDBJ databases">
        <authorList>
            <consortium name="Pathogen Informatics"/>
        </authorList>
    </citation>
    <scope>NUCLEOTIDE SEQUENCE [LARGE SCALE GENOMIC DNA]</scope>
    <source>
        <strain evidence="6">R148</strain>
    </source>
</reference>